<dbReference type="PANTHER" id="PTHR43096">
    <property type="entry name" value="DNAJ HOMOLOG 1, MITOCHONDRIAL-RELATED"/>
    <property type="match status" value="1"/>
</dbReference>
<dbReference type="GO" id="GO:0008270">
    <property type="term" value="F:zinc ion binding"/>
    <property type="evidence" value="ECO:0007669"/>
    <property type="project" value="UniProtKB-KW"/>
</dbReference>
<keyword evidence="2" id="KW-0479">Metal-binding</keyword>
<evidence type="ECO:0000256" key="1">
    <source>
        <dbReference type="ARBA" id="ARBA00022705"/>
    </source>
</evidence>
<dbReference type="Pfam" id="PF00226">
    <property type="entry name" value="DnaJ"/>
    <property type="match status" value="1"/>
</dbReference>
<dbReference type="PRINTS" id="PR00625">
    <property type="entry name" value="JDOMAIN"/>
</dbReference>
<dbReference type="Proteomes" id="UP000321922">
    <property type="component" value="Unassembled WGS sequence"/>
</dbReference>
<dbReference type="Gene3D" id="1.10.287.110">
    <property type="entry name" value="DnaJ domain"/>
    <property type="match status" value="1"/>
</dbReference>
<dbReference type="RefSeq" id="WP_039981781.1">
    <property type="nucleotide sequence ID" value="NZ_BAOJ01000066.1"/>
</dbReference>
<feature type="domain" description="J" evidence="7">
    <location>
        <begin position="5"/>
        <end position="70"/>
    </location>
</feature>
<keyword evidence="9" id="KW-1185">Reference proteome</keyword>
<keyword evidence="6" id="KW-0143">Chaperone</keyword>
<evidence type="ECO:0000256" key="6">
    <source>
        <dbReference type="ARBA" id="ARBA00023186"/>
    </source>
</evidence>
<dbReference type="GO" id="GO:0005737">
    <property type="term" value="C:cytoplasm"/>
    <property type="evidence" value="ECO:0007669"/>
    <property type="project" value="TreeGrafter"/>
</dbReference>
<evidence type="ECO:0000313" key="8">
    <source>
        <dbReference type="EMBL" id="GEM75350.1"/>
    </source>
</evidence>
<dbReference type="GO" id="GO:0051082">
    <property type="term" value="F:unfolded protein binding"/>
    <property type="evidence" value="ECO:0007669"/>
    <property type="project" value="InterPro"/>
</dbReference>
<dbReference type="InterPro" id="IPR001623">
    <property type="entry name" value="DnaJ_domain"/>
</dbReference>
<dbReference type="InterPro" id="IPR008971">
    <property type="entry name" value="HSP40/DnaJ_pept-bd"/>
</dbReference>
<dbReference type="GO" id="GO:0042026">
    <property type="term" value="P:protein refolding"/>
    <property type="evidence" value="ECO:0007669"/>
    <property type="project" value="TreeGrafter"/>
</dbReference>
<dbReference type="EMBL" id="BJXJ01000011">
    <property type="protein sequence ID" value="GEM75350.1"/>
    <property type="molecule type" value="Genomic_DNA"/>
</dbReference>
<protein>
    <submittedName>
        <fullName evidence="8">Molecular chaperone DnaJ</fullName>
    </submittedName>
</protein>
<evidence type="ECO:0000256" key="3">
    <source>
        <dbReference type="ARBA" id="ARBA00022737"/>
    </source>
</evidence>
<keyword evidence="1" id="KW-0235">DNA replication</keyword>
<dbReference type="InterPro" id="IPR036869">
    <property type="entry name" value="J_dom_sf"/>
</dbReference>
<comment type="caution">
    <text evidence="8">The sequence shown here is derived from an EMBL/GenBank/DDBJ whole genome shotgun (WGS) entry which is preliminary data.</text>
</comment>
<organism evidence="8 9">
    <name type="scientific">Vibrio sagamiensis NBRC 104589</name>
    <dbReference type="NCBI Taxonomy" id="1219064"/>
    <lineage>
        <taxon>Bacteria</taxon>
        <taxon>Pseudomonadati</taxon>
        <taxon>Pseudomonadota</taxon>
        <taxon>Gammaproteobacteria</taxon>
        <taxon>Vibrionales</taxon>
        <taxon>Vibrionaceae</taxon>
        <taxon>Vibrio</taxon>
    </lineage>
</organism>
<keyword evidence="5" id="KW-0862">Zinc</keyword>
<keyword evidence="3" id="KW-0677">Repeat</keyword>
<dbReference type="Gene3D" id="2.60.260.20">
    <property type="entry name" value="Urease metallochaperone UreE, N-terminal domain"/>
    <property type="match status" value="2"/>
</dbReference>
<dbReference type="CDD" id="cd06257">
    <property type="entry name" value="DnaJ"/>
    <property type="match status" value="1"/>
</dbReference>
<dbReference type="SMART" id="SM00271">
    <property type="entry name" value="DnaJ"/>
    <property type="match status" value="1"/>
</dbReference>
<dbReference type="PANTHER" id="PTHR43096:SF52">
    <property type="entry name" value="DNAJ HOMOLOG 1, MITOCHONDRIAL-RELATED"/>
    <property type="match status" value="1"/>
</dbReference>
<name>A0A511QDG4_9VIBR</name>
<dbReference type="PROSITE" id="PS00636">
    <property type="entry name" value="DNAJ_1"/>
    <property type="match status" value="1"/>
</dbReference>
<dbReference type="InterPro" id="IPR018253">
    <property type="entry name" value="DnaJ_domain_CS"/>
</dbReference>
<sequence length="305" mass="33732">MSKRDYYEILGIPKDTPVKDIKKAYKKLAMKYHPDKNPDDETATEKFKEIKEAYEVLTDKEKRQQYDRFGHAAFGNGYGNHEGQAQYSHEGFEDIFGGAFGRGGQGFSGFGQGAGGFGGFEDIFGGAHSRSSRPRKGQDHEYTFTVDFIDAIQGAERIVELPMDGKQKKINVKIPAGIKDGEKIRFAGKGEKGVNGGPDGDLLLIVNTRPHAYLARENDNLLCTKHVSMIDAALGGEVEVQVFNNRYKLKIPAGTQNGRKMKMSGKGVKNRKGITGDLIVTLKIDTPTNLSDKQKDLLHQFQEAV</sequence>
<evidence type="ECO:0000256" key="5">
    <source>
        <dbReference type="ARBA" id="ARBA00022833"/>
    </source>
</evidence>
<reference evidence="8 9" key="1">
    <citation type="submission" date="2019-07" db="EMBL/GenBank/DDBJ databases">
        <title>Whole genome shotgun sequence of Vibrio sagamiensis NBRC 104589.</title>
        <authorList>
            <person name="Hosoyama A."/>
            <person name="Uohara A."/>
            <person name="Ohji S."/>
            <person name="Ichikawa N."/>
        </authorList>
    </citation>
    <scope>NUCLEOTIDE SEQUENCE [LARGE SCALE GENOMIC DNA]</scope>
    <source>
        <strain evidence="8 9">NBRC 104589</strain>
    </source>
</reference>
<evidence type="ECO:0000256" key="2">
    <source>
        <dbReference type="ARBA" id="ARBA00022723"/>
    </source>
</evidence>
<proteinExistence type="predicted"/>
<dbReference type="SUPFAM" id="SSF49493">
    <property type="entry name" value="HSP40/DnaJ peptide-binding domain"/>
    <property type="match status" value="2"/>
</dbReference>
<dbReference type="Pfam" id="PF01556">
    <property type="entry name" value="DnaJ_C"/>
    <property type="match status" value="1"/>
</dbReference>
<dbReference type="AlphaFoldDB" id="A0A511QDG4"/>
<gene>
    <name evidence="8" type="ORF">VSA01S_14620</name>
</gene>
<keyword evidence="4" id="KW-0863">Zinc-finger</keyword>
<evidence type="ECO:0000256" key="4">
    <source>
        <dbReference type="ARBA" id="ARBA00022771"/>
    </source>
</evidence>
<dbReference type="PROSITE" id="PS50076">
    <property type="entry name" value="DNAJ_2"/>
    <property type="match status" value="1"/>
</dbReference>
<evidence type="ECO:0000313" key="9">
    <source>
        <dbReference type="Proteomes" id="UP000321922"/>
    </source>
</evidence>
<dbReference type="SUPFAM" id="SSF46565">
    <property type="entry name" value="Chaperone J-domain"/>
    <property type="match status" value="1"/>
</dbReference>
<dbReference type="OrthoDB" id="9779889at2"/>
<dbReference type="CDD" id="cd10747">
    <property type="entry name" value="DnaJ_C"/>
    <property type="match status" value="1"/>
</dbReference>
<accession>A0A511QDG4</accession>
<evidence type="ECO:0000259" key="7">
    <source>
        <dbReference type="PROSITE" id="PS50076"/>
    </source>
</evidence>
<dbReference type="FunFam" id="1.10.287.110:FF:000034">
    <property type="entry name" value="Chaperone protein DnaJ"/>
    <property type="match status" value="1"/>
</dbReference>
<dbReference type="InterPro" id="IPR002939">
    <property type="entry name" value="DnaJ_C"/>
</dbReference>
<dbReference type="GO" id="GO:0006260">
    <property type="term" value="P:DNA replication"/>
    <property type="evidence" value="ECO:0007669"/>
    <property type="project" value="UniProtKB-KW"/>
</dbReference>
<dbReference type="FunFam" id="2.60.260.20:FF:000005">
    <property type="entry name" value="Chaperone protein dnaJ 1, mitochondrial"/>
    <property type="match status" value="1"/>
</dbReference>